<proteinExistence type="inferred from homology"/>
<comment type="pathway">
    <text evidence="2">Phospholipid metabolism; phosphatidylglycerol biosynthesis; phosphatidylglycerol from CDP-diacylglycerol: step 1/2.</text>
</comment>
<keyword evidence="12" id="KW-0594">Phospholipid biosynthesis</keyword>
<evidence type="ECO:0000256" key="13">
    <source>
        <dbReference type="ARBA" id="ARBA00023264"/>
    </source>
</evidence>
<evidence type="ECO:0000256" key="4">
    <source>
        <dbReference type="ARBA" id="ARBA00013170"/>
    </source>
</evidence>
<evidence type="ECO:0000256" key="5">
    <source>
        <dbReference type="ARBA" id="ARBA00014944"/>
    </source>
</evidence>
<keyword evidence="8 17" id="KW-0812">Transmembrane</keyword>
<organism evidence="18 19">
    <name type="scientific">Pseudaeromonas paramecii</name>
    <dbReference type="NCBI Taxonomy" id="2138166"/>
    <lineage>
        <taxon>Bacteria</taxon>
        <taxon>Pseudomonadati</taxon>
        <taxon>Pseudomonadota</taxon>
        <taxon>Gammaproteobacteria</taxon>
        <taxon>Aeromonadales</taxon>
        <taxon>Aeromonadaceae</taxon>
        <taxon>Pseudaeromonas</taxon>
    </lineage>
</organism>
<evidence type="ECO:0000256" key="12">
    <source>
        <dbReference type="ARBA" id="ARBA00023209"/>
    </source>
</evidence>
<dbReference type="InterPro" id="IPR043130">
    <property type="entry name" value="CDP-OH_PTrfase_TM_dom"/>
</dbReference>
<evidence type="ECO:0000256" key="6">
    <source>
        <dbReference type="ARBA" id="ARBA00022516"/>
    </source>
</evidence>
<evidence type="ECO:0000256" key="17">
    <source>
        <dbReference type="SAM" id="Phobius"/>
    </source>
</evidence>
<evidence type="ECO:0000313" key="19">
    <source>
        <dbReference type="Proteomes" id="UP001501321"/>
    </source>
</evidence>
<dbReference type="InterPro" id="IPR050324">
    <property type="entry name" value="CDP-alcohol_PTase-I"/>
</dbReference>
<dbReference type="EC" id="2.7.8.5" evidence="4 15"/>
<keyword evidence="19" id="KW-1185">Reference proteome</keyword>
<feature type="transmembrane region" description="Helical" evidence="17">
    <location>
        <begin position="150"/>
        <end position="171"/>
    </location>
</feature>
<feature type="transmembrane region" description="Helical" evidence="17">
    <location>
        <begin position="88"/>
        <end position="107"/>
    </location>
</feature>
<dbReference type="PIRSF" id="PIRSF000847">
    <property type="entry name" value="Phos_ph_gly_syn"/>
    <property type="match status" value="1"/>
</dbReference>
<keyword evidence="11 17" id="KW-0472">Membrane</keyword>
<evidence type="ECO:0000256" key="9">
    <source>
        <dbReference type="ARBA" id="ARBA00022989"/>
    </source>
</evidence>
<gene>
    <name evidence="18" type="primary">pgsA</name>
    <name evidence="18" type="ORF">GCM10023095_04350</name>
</gene>
<comment type="subcellular location">
    <subcellularLocation>
        <location evidence="1">Membrane</location>
        <topology evidence="1">Multi-pass membrane protein</topology>
    </subcellularLocation>
</comment>
<keyword evidence="10" id="KW-0443">Lipid metabolism</keyword>
<dbReference type="InterPro" id="IPR048254">
    <property type="entry name" value="CDP_ALCOHOL_P_TRANSF_CS"/>
</dbReference>
<evidence type="ECO:0000256" key="1">
    <source>
        <dbReference type="ARBA" id="ARBA00004141"/>
    </source>
</evidence>
<keyword evidence="9 17" id="KW-1133">Transmembrane helix</keyword>
<evidence type="ECO:0000256" key="10">
    <source>
        <dbReference type="ARBA" id="ARBA00023098"/>
    </source>
</evidence>
<evidence type="ECO:0000256" key="16">
    <source>
        <dbReference type="RuleBase" id="RU003750"/>
    </source>
</evidence>
<dbReference type="EMBL" id="BAABFC010000001">
    <property type="protein sequence ID" value="GAA4493699.1"/>
    <property type="molecule type" value="Genomic_DNA"/>
</dbReference>
<comment type="catalytic activity">
    <reaction evidence="14">
        <text>a CDP-1,2-diacyl-sn-glycerol + sn-glycerol 3-phosphate = a 1,2-diacyl-sn-glycero-3-phospho-(1'-sn-glycero-3'-phosphate) + CMP + H(+)</text>
        <dbReference type="Rhea" id="RHEA:12593"/>
        <dbReference type="ChEBI" id="CHEBI:15378"/>
        <dbReference type="ChEBI" id="CHEBI:57597"/>
        <dbReference type="ChEBI" id="CHEBI:58332"/>
        <dbReference type="ChEBI" id="CHEBI:60110"/>
        <dbReference type="ChEBI" id="CHEBI:60377"/>
        <dbReference type="EC" id="2.7.8.5"/>
    </reaction>
</comment>
<dbReference type="PANTHER" id="PTHR14269:SF62">
    <property type="entry name" value="CDP-DIACYLGLYCEROL--GLYCEROL-3-PHOSPHATE 3-PHOSPHATIDYLTRANSFERASE 1, CHLOROPLASTIC"/>
    <property type="match status" value="1"/>
</dbReference>
<evidence type="ECO:0000256" key="11">
    <source>
        <dbReference type="ARBA" id="ARBA00023136"/>
    </source>
</evidence>
<protein>
    <recommendedName>
        <fullName evidence="5 15">CDP-diacylglycerol--glycerol-3-phosphate 3-phosphatidyltransferase</fullName>
        <ecNumber evidence="4 15">2.7.8.5</ecNumber>
    </recommendedName>
</protein>
<accession>A0ABP8PV68</accession>
<dbReference type="NCBIfam" id="TIGR00560">
    <property type="entry name" value="pgsA"/>
    <property type="match status" value="1"/>
</dbReference>
<evidence type="ECO:0000256" key="14">
    <source>
        <dbReference type="ARBA" id="ARBA00048586"/>
    </source>
</evidence>
<sequence>MLNIPNILTLFRILLIPVFVVLFYLPFQWSNLWAAGIFVLAAITDWFDGYLARRLNQTTAFGAFLDPVADKIMVCSALVVIVEQYHSFIVTIPALIMIGREILISALREWMAELGKRSAVAVGWMGKWKTSIQMVALVGLIWQMNIWMVWLAYLLLYLAVVLTLSSMWQYLQAARGDLLGRHD</sequence>
<dbReference type="Gene3D" id="1.20.120.1760">
    <property type="match status" value="1"/>
</dbReference>
<keyword evidence="7 16" id="KW-0808">Transferase</keyword>
<dbReference type="PROSITE" id="PS00379">
    <property type="entry name" value="CDP_ALCOHOL_P_TRANSF"/>
    <property type="match status" value="1"/>
</dbReference>
<evidence type="ECO:0000313" key="18">
    <source>
        <dbReference type="EMBL" id="GAA4493699.1"/>
    </source>
</evidence>
<dbReference type="RefSeq" id="WP_345009599.1">
    <property type="nucleotide sequence ID" value="NZ_BAABFC010000001.1"/>
</dbReference>
<evidence type="ECO:0000256" key="3">
    <source>
        <dbReference type="ARBA" id="ARBA00010441"/>
    </source>
</evidence>
<evidence type="ECO:0000256" key="15">
    <source>
        <dbReference type="NCBIfam" id="TIGR00560"/>
    </source>
</evidence>
<feature type="transmembrane region" description="Helical" evidence="17">
    <location>
        <begin position="7"/>
        <end position="26"/>
    </location>
</feature>
<evidence type="ECO:0000256" key="7">
    <source>
        <dbReference type="ARBA" id="ARBA00022679"/>
    </source>
</evidence>
<evidence type="ECO:0000256" key="2">
    <source>
        <dbReference type="ARBA" id="ARBA00005042"/>
    </source>
</evidence>
<reference evidence="19" key="1">
    <citation type="journal article" date="2019" name="Int. J. Syst. Evol. Microbiol.">
        <title>The Global Catalogue of Microorganisms (GCM) 10K type strain sequencing project: providing services to taxonomists for standard genome sequencing and annotation.</title>
        <authorList>
            <consortium name="The Broad Institute Genomics Platform"/>
            <consortium name="The Broad Institute Genome Sequencing Center for Infectious Disease"/>
            <person name="Wu L."/>
            <person name="Ma J."/>
        </authorList>
    </citation>
    <scope>NUCLEOTIDE SEQUENCE [LARGE SCALE GENOMIC DNA]</scope>
    <source>
        <strain evidence="19">JCM 32226</strain>
    </source>
</reference>
<name>A0ABP8PV68_9GAMM</name>
<dbReference type="InterPro" id="IPR004570">
    <property type="entry name" value="Phosphatidylglycerol_P_synth"/>
</dbReference>
<keyword evidence="13" id="KW-1208">Phospholipid metabolism</keyword>
<dbReference type="Pfam" id="PF01066">
    <property type="entry name" value="CDP-OH_P_transf"/>
    <property type="match status" value="1"/>
</dbReference>
<keyword evidence="6" id="KW-0444">Lipid biosynthesis</keyword>
<dbReference type="Proteomes" id="UP001501321">
    <property type="component" value="Unassembled WGS sequence"/>
</dbReference>
<comment type="similarity">
    <text evidence="3 16">Belongs to the CDP-alcohol phosphatidyltransferase class-I family.</text>
</comment>
<dbReference type="InterPro" id="IPR000462">
    <property type="entry name" value="CDP-OH_P_trans"/>
</dbReference>
<dbReference type="PANTHER" id="PTHR14269">
    <property type="entry name" value="CDP-DIACYLGLYCEROL--GLYCEROL-3-PHOSPHATE 3-PHOSPHATIDYLTRANSFERASE-RELATED"/>
    <property type="match status" value="1"/>
</dbReference>
<feature type="transmembrane region" description="Helical" evidence="17">
    <location>
        <begin position="128"/>
        <end position="144"/>
    </location>
</feature>
<evidence type="ECO:0000256" key="8">
    <source>
        <dbReference type="ARBA" id="ARBA00022692"/>
    </source>
</evidence>
<feature type="transmembrane region" description="Helical" evidence="17">
    <location>
        <begin position="63"/>
        <end position="82"/>
    </location>
</feature>
<comment type="caution">
    <text evidence="18">The sequence shown here is derived from an EMBL/GenBank/DDBJ whole genome shotgun (WGS) entry which is preliminary data.</text>
</comment>
<feature type="transmembrane region" description="Helical" evidence="17">
    <location>
        <begin position="32"/>
        <end position="51"/>
    </location>
</feature>